<name>A0A7J5GVG8_BACUN</name>
<evidence type="ECO:0000256" key="2">
    <source>
        <dbReference type="ARBA" id="ARBA00023015"/>
    </source>
</evidence>
<dbReference type="InterPro" id="IPR013325">
    <property type="entry name" value="RNA_pol_sigma_r2"/>
</dbReference>
<dbReference type="EMBL" id="WCTY01000036">
    <property type="protein sequence ID" value="KAB4180990.1"/>
    <property type="molecule type" value="Genomic_DNA"/>
</dbReference>
<dbReference type="Pfam" id="PF08281">
    <property type="entry name" value="Sigma70_r4_2"/>
    <property type="match status" value="1"/>
</dbReference>
<evidence type="ECO:0000259" key="5">
    <source>
        <dbReference type="Pfam" id="PF04542"/>
    </source>
</evidence>
<reference evidence="7 8" key="1">
    <citation type="journal article" date="2019" name="Nat. Med.">
        <title>A library of human gut bacterial isolates paired with longitudinal multiomics data enables mechanistic microbiome research.</title>
        <authorList>
            <person name="Poyet M."/>
            <person name="Groussin M."/>
            <person name="Gibbons S.M."/>
            <person name="Avila-Pacheco J."/>
            <person name="Jiang X."/>
            <person name="Kearney S.M."/>
            <person name="Perrotta A.R."/>
            <person name="Berdy B."/>
            <person name="Zhao S."/>
            <person name="Lieberman T.D."/>
            <person name="Swanson P.K."/>
            <person name="Smith M."/>
            <person name="Roesemann S."/>
            <person name="Alexander J.E."/>
            <person name="Rich S.A."/>
            <person name="Livny J."/>
            <person name="Vlamakis H."/>
            <person name="Clish C."/>
            <person name="Bullock K."/>
            <person name="Deik A."/>
            <person name="Scott J."/>
            <person name="Pierce K.A."/>
            <person name="Xavier R.J."/>
            <person name="Alm E.J."/>
        </authorList>
    </citation>
    <scope>NUCLEOTIDE SEQUENCE [LARGE SCALE GENOMIC DNA]</scope>
    <source>
        <strain evidence="7 8">BIOML-A19</strain>
    </source>
</reference>
<dbReference type="InterPro" id="IPR013324">
    <property type="entry name" value="RNA_pol_sigma_r3/r4-like"/>
</dbReference>
<dbReference type="Gene3D" id="1.10.1740.10">
    <property type="match status" value="1"/>
</dbReference>
<accession>A0A7J5GVG8</accession>
<dbReference type="Proteomes" id="UP000487221">
    <property type="component" value="Unassembled WGS sequence"/>
</dbReference>
<dbReference type="GO" id="GO:0003677">
    <property type="term" value="F:DNA binding"/>
    <property type="evidence" value="ECO:0007669"/>
    <property type="project" value="InterPro"/>
</dbReference>
<comment type="caution">
    <text evidence="7">The sequence shown here is derived from an EMBL/GenBank/DDBJ whole genome shotgun (WGS) entry which is preliminary data.</text>
</comment>
<evidence type="ECO:0000313" key="7">
    <source>
        <dbReference type="EMBL" id="KAB4180990.1"/>
    </source>
</evidence>
<gene>
    <name evidence="7" type="ORF">GAQ44_17375</name>
</gene>
<dbReference type="InterPro" id="IPR013249">
    <property type="entry name" value="RNA_pol_sigma70_r4_t2"/>
</dbReference>
<dbReference type="Gene3D" id="1.10.10.10">
    <property type="entry name" value="Winged helix-like DNA-binding domain superfamily/Winged helix DNA-binding domain"/>
    <property type="match status" value="1"/>
</dbReference>
<dbReference type="NCBIfam" id="TIGR02937">
    <property type="entry name" value="sigma70-ECF"/>
    <property type="match status" value="1"/>
</dbReference>
<keyword evidence="4" id="KW-0804">Transcription</keyword>
<comment type="similarity">
    <text evidence="1">Belongs to the sigma-70 factor family. ECF subfamily.</text>
</comment>
<dbReference type="PANTHER" id="PTHR43133">
    <property type="entry name" value="RNA POLYMERASE ECF-TYPE SIGMA FACTO"/>
    <property type="match status" value="1"/>
</dbReference>
<dbReference type="InterPro" id="IPR039425">
    <property type="entry name" value="RNA_pol_sigma-70-like"/>
</dbReference>
<proteinExistence type="inferred from homology"/>
<evidence type="ECO:0000313" key="8">
    <source>
        <dbReference type="Proteomes" id="UP000487221"/>
    </source>
</evidence>
<dbReference type="InterPro" id="IPR014284">
    <property type="entry name" value="RNA_pol_sigma-70_dom"/>
</dbReference>
<dbReference type="RefSeq" id="WP_151875929.1">
    <property type="nucleotide sequence ID" value="NZ_WCTY01000036.1"/>
</dbReference>
<feature type="domain" description="RNA polymerase sigma factor 70 region 4 type 2" evidence="6">
    <location>
        <begin position="117"/>
        <end position="162"/>
    </location>
</feature>
<keyword evidence="2" id="KW-0805">Transcription regulation</keyword>
<dbReference type="PANTHER" id="PTHR43133:SF46">
    <property type="entry name" value="RNA POLYMERASE SIGMA-70 FACTOR ECF SUBFAMILY"/>
    <property type="match status" value="1"/>
</dbReference>
<dbReference type="GO" id="GO:0016987">
    <property type="term" value="F:sigma factor activity"/>
    <property type="evidence" value="ECO:0007669"/>
    <property type="project" value="UniProtKB-KW"/>
</dbReference>
<evidence type="ECO:0000256" key="1">
    <source>
        <dbReference type="ARBA" id="ARBA00010641"/>
    </source>
</evidence>
<evidence type="ECO:0000256" key="4">
    <source>
        <dbReference type="ARBA" id="ARBA00023163"/>
    </source>
</evidence>
<dbReference type="InterPro" id="IPR036388">
    <property type="entry name" value="WH-like_DNA-bd_sf"/>
</dbReference>
<dbReference type="GO" id="GO:0006352">
    <property type="term" value="P:DNA-templated transcription initiation"/>
    <property type="evidence" value="ECO:0007669"/>
    <property type="project" value="InterPro"/>
</dbReference>
<dbReference type="InterPro" id="IPR007627">
    <property type="entry name" value="RNA_pol_sigma70_r2"/>
</dbReference>
<dbReference type="SUPFAM" id="SSF88659">
    <property type="entry name" value="Sigma3 and sigma4 domains of RNA polymerase sigma factors"/>
    <property type="match status" value="1"/>
</dbReference>
<sequence length="171" mass="20454">MENCMMTSPQLIADSYERYHFSVYLYIYNKVNNKEEAEDLSQDVFVRLMDYKQMLRPDTVKFFIYTISRNLVSDYLRAYYRKQEYSVYQYDNAVRCTDDVESRAIAADLLSREKGRLKMLSAQRRKVYVMSRFGERTVSEISAELSLSSRTVENHLFAARKEVRKYMRQCI</sequence>
<dbReference type="SUPFAM" id="SSF88946">
    <property type="entry name" value="Sigma2 domain of RNA polymerase sigma factors"/>
    <property type="match status" value="1"/>
</dbReference>
<feature type="domain" description="RNA polymerase sigma-70 region 2" evidence="5">
    <location>
        <begin position="16"/>
        <end position="78"/>
    </location>
</feature>
<evidence type="ECO:0000259" key="6">
    <source>
        <dbReference type="Pfam" id="PF08281"/>
    </source>
</evidence>
<protein>
    <submittedName>
        <fullName evidence="7">Sigma-70 family RNA polymerase sigma factor</fullName>
    </submittedName>
</protein>
<organism evidence="7 8">
    <name type="scientific">Bacteroides uniformis</name>
    <dbReference type="NCBI Taxonomy" id="820"/>
    <lineage>
        <taxon>Bacteria</taxon>
        <taxon>Pseudomonadati</taxon>
        <taxon>Bacteroidota</taxon>
        <taxon>Bacteroidia</taxon>
        <taxon>Bacteroidales</taxon>
        <taxon>Bacteroidaceae</taxon>
        <taxon>Bacteroides</taxon>
    </lineage>
</organism>
<keyword evidence="3" id="KW-0731">Sigma factor</keyword>
<evidence type="ECO:0000256" key="3">
    <source>
        <dbReference type="ARBA" id="ARBA00023082"/>
    </source>
</evidence>
<dbReference type="Pfam" id="PF04542">
    <property type="entry name" value="Sigma70_r2"/>
    <property type="match status" value="1"/>
</dbReference>
<dbReference type="AlphaFoldDB" id="A0A7J5GVG8"/>